<dbReference type="Pfam" id="PF14833">
    <property type="entry name" value="NAD_binding_11"/>
    <property type="match status" value="1"/>
</dbReference>
<dbReference type="InterPro" id="IPR008927">
    <property type="entry name" value="6-PGluconate_DH-like_C_sf"/>
</dbReference>
<dbReference type="InterPro" id="IPR001279">
    <property type="entry name" value="Metallo-B-lactamas"/>
</dbReference>
<dbReference type="InterPro" id="IPR013328">
    <property type="entry name" value="6PGD_dom2"/>
</dbReference>
<dbReference type="SUPFAM" id="SSF56281">
    <property type="entry name" value="Metallo-hydrolase/oxidoreductase"/>
    <property type="match status" value="1"/>
</dbReference>
<evidence type="ECO:0000256" key="3">
    <source>
        <dbReference type="ARBA" id="ARBA00012991"/>
    </source>
</evidence>
<evidence type="ECO:0000256" key="1">
    <source>
        <dbReference type="ARBA" id="ARBA00005109"/>
    </source>
</evidence>
<dbReference type="GO" id="GO:0006574">
    <property type="term" value="P:L-valine catabolic process"/>
    <property type="evidence" value="ECO:0007669"/>
    <property type="project" value="TreeGrafter"/>
</dbReference>
<dbReference type="GO" id="GO:0008442">
    <property type="term" value="F:3-hydroxyisobutyrate dehydrogenase activity"/>
    <property type="evidence" value="ECO:0007669"/>
    <property type="project" value="UniProtKB-EC"/>
</dbReference>
<dbReference type="FunFam" id="1.10.1040.10:FF:000056">
    <property type="entry name" value="3-hydroxyisobutyrate dehydrogenase a"/>
    <property type="match status" value="1"/>
</dbReference>
<keyword evidence="5" id="KW-0560">Oxidoreductase</keyword>
<dbReference type="EMBL" id="MU864437">
    <property type="protein sequence ID" value="KAK4185878.1"/>
    <property type="molecule type" value="Genomic_DNA"/>
</dbReference>
<comment type="similarity">
    <text evidence="2">Belongs to the HIBADH-related family. 3-hydroxyisobutyrate dehydrogenase subfamily.</text>
</comment>
<dbReference type="GO" id="GO:0005739">
    <property type="term" value="C:mitochondrion"/>
    <property type="evidence" value="ECO:0007669"/>
    <property type="project" value="TreeGrafter"/>
</dbReference>
<dbReference type="GO" id="GO:0050661">
    <property type="term" value="F:NADP binding"/>
    <property type="evidence" value="ECO:0007669"/>
    <property type="project" value="InterPro"/>
</dbReference>
<dbReference type="SUPFAM" id="SSF51735">
    <property type="entry name" value="NAD(P)-binding Rossmann-fold domains"/>
    <property type="match status" value="1"/>
</dbReference>
<comment type="pathway">
    <text evidence="1">Amino-acid degradation; L-valine degradation.</text>
</comment>
<dbReference type="PANTHER" id="PTHR22981">
    <property type="entry name" value="3-HYDROXYISOBUTYRATE DEHYDROGENASE-RELATED"/>
    <property type="match status" value="1"/>
</dbReference>
<evidence type="ECO:0000256" key="6">
    <source>
        <dbReference type="ARBA" id="ARBA00023027"/>
    </source>
</evidence>
<name>A0AAN6WQI3_9PEZI</name>
<dbReference type="SMART" id="SM00849">
    <property type="entry name" value="Lactamase_B"/>
    <property type="match status" value="1"/>
</dbReference>
<dbReference type="GO" id="GO:0051287">
    <property type="term" value="F:NAD binding"/>
    <property type="evidence" value="ECO:0007669"/>
    <property type="project" value="InterPro"/>
</dbReference>
<dbReference type="InterPro" id="IPR036866">
    <property type="entry name" value="RibonucZ/Hydroxyglut_hydro"/>
</dbReference>
<dbReference type="PANTHER" id="PTHR22981:SF7">
    <property type="entry name" value="3-HYDROXYISOBUTYRATE DEHYDROGENASE, MITOCHONDRIAL"/>
    <property type="match status" value="1"/>
</dbReference>
<dbReference type="InterPro" id="IPR036291">
    <property type="entry name" value="NAD(P)-bd_dom_sf"/>
</dbReference>
<sequence>MEKVPTSTSTMDSDTALVTISALDAGHLTLPERLFVTDADPTKRTTVPTLSFLITHTSPECKTTRLLFDLGVKRNLEGYTPAQRAHISQRQPVIVSPDCAESLSQGGLQPTDIDIVLLSHVHWDHVGTPSDFPKSTFVVGSGTLDLLKNGGGPLYPAELFNDDELPSDRAVELPPVCCDATGPKHTPSPETLLGDLRKNWKWEPLSDFFPATLDFFGDGSVIVIDAPGHLYGHVNLLCRVSERKYVYLGGDCCHDPRILRNEKGIALYDDGKGGLRSVHVDTNIAAKTMERIRGFTTASLGVMGYPMAKSLRAGLGPEKTLLICDVNTEALKRFKAETSAAGHGPVEVIENGYEAVKAANIVITMLPGSAAVKSVYLDPKTGVLAGAIASSSSQEENKLIMECGTIESDTILSVASAVSSSSVSDKVTFVDAPVSGGPMGAQNATLTFMVGCSPAVSSTIFPLVKSLLEHMGNKDGIFLCGDVGAGTAFKIINNYLSAITSLAASEALNIGVKAGLDPKLLTEVINASGGQCWVTSKSNPVPGVQENVPSSRGYEGGFRIELCAKVLGMGTKLAADVGARTILDKPTLEAFKEAIEDERYKGKDARVVYKWLNGQ</sequence>
<evidence type="ECO:0000259" key="8">
    <source>
        <dbReference type="SMART" id="SM00849"/>
    </source>
</evidence>
<evidence type="ECO:0000313" key="10">
    <source>
        <dbReference type="Proteomes" id="UP001302126"/>
    </source>
</evidence>
<dbReference type="CDD" id="cd07730">
    <property type="entry name" value="metallo-hydrolase-like_MBL-fold"/>
    <property type="match status" value="1"/>
</dbReference>
<keyword evidence="10" id="KW-1185">Reference proteome</keyword>
<dbReference type="Gene3D" id="3.60.15.10">
    <property type="entry name" value="Ribonuclease Z/Hydroxyacylglutathione hydrolase-like"/>
    <property type="match status" value="1"/>
</dbReference>
<evidence type="ECO:0000256" key="7">
    <source>
        <dbReference type="ARBA" id="ARBA00049197"/>
    </source>
</evidence>
<dbReference type="AlphaFoldDB" id="A0AAN6WQI3"/>
<comment type="catalytic activity">
    <reaction evidence="7">
        <text>3-hydroxy-2-methylpropanoate + NAD(+) = 2-methyl-3-oxopropanoate + NADH + H(+)</text>
        <dbReference type="Rhea" id="RHEA:17681"/>
        <dbReference type="ChEBI" id="CHEBI:11805"/>
        <dbReference type="ChEBI" id="CHEBI:15378"/>
        <dbReference type="ChEBI" id="CHEBI:57540"/>
        <dbReference type="ChEBI" id="CHEBI:57700"/>
        <dbReference type="ChEBI" id="CHEBI:57945"/>
        <dbReference type="EC" id="1.1.1.31"/>
    </reaction>
</comment>
<dbReference type="SUPFAM" id="SSF48179">
    <property type="entry name" value="6-phosphogluconate dehydrogenase C-terminal domain-like"/>
    <property type="match status" value="1"/>
</dbReference>
<reference evidence="9" key="2">
    <citation type="submission" date="2023-05" db="EMBL/GenBank/DDBJ databases">
        <authorList>
            <consortium name="Lawrence Berkeley National Laboratory"/>
            <person name="Steindorff A."/>
            <person name="Hensen N."/>
            <person name="Bonometti L."/>
            <person name="Westerberg I."/>
            <person name="Brannstrom I.O."/>
            <person name="Guillou S."/>
            <person name="Cros-Aarteil S."/>
            <person name="Calhoun S."/>
            <person name="Haridas S."/>
            <person name="Kuo A."/>
            <person name="Mondo S."/>
            <person name="Pangilinan J."/>
            <person name="Riley R."/>
            <person name="Labutti K."/>
            <person name="Andreopoulos B."/>
            <person name="Lipzen A."/>
            <person name="Chen C."/>
            <person name="Yanf M."/>
            <person name="Daum C."/>
            <person name="Ng V."/>
            <person name="Clum A."/>
            <person name="Ohm R."/>
            <person name="Martin F."/>
            <person name="Silar P."/>
            <person name="Natvig D."/>
            <person name="Lalanne C."/>
            <person name="Gautier V."/>
            <person name="Ament-Velasquez S.L."/>
            <person name="Kruys A."/>
            <person name="Hutchinson M.I."/>
            <person name="Powell A.J."/>
            <person name="Barry K."/>
            <person name="Miller A.N."/>
            <person name="Grigoriev I.V."/>
            <person name="Debuchy R."/>
            <person name="Gladieux P."/>
            <person name="Thoren M.H."/>
            <person name="Johannesson H."/>
        </authorList>
    </citation>
    <scope>NUCLEOTIDE SEQUENCE</scope>
    <source>
        <strain evidence="9">PSN309</strain>
    </source>
</reference>
<evidence type="ECO:0000313" key="9">
    <source>
        <dbReference type="EMBL" id="KAK4185878.1"/>
    </source>
</evidence>
<dbReference type="EC" id="1.1.1.31" evidence="3"/>
<keyword evidence="6" id="KW-0520">NAD</keyword>
<dbReference type="InterPro" id="IPR029154">
    <property type="entry name" value="HIBADH-like_NADP-bd"/>
</dbReference>
<evidence type="ECO:0000256" key="2">
    <source>
        <dbReference type="ARBA" id="ARBA00006013"/>
    </source>
</evidence>
<organism evidence="9 10">
    <name type="scientific">Podospora australis</name>
    <dbReference type="NCBI Taxonomy" id="1536484"/>
    <lineage>
        <taxon>Eukaryota</taxon>
        <taxon>Fungi</taxon>
        <taxon>Dikarya</taxon>
        <taxon>Ascomycota</taxon>
        <taxon>Pezizomycotina</taxon>
        <taxon>Sordariomycetes</taxon>
        <taxon>Sordariomycetidae</taxon>
        <taxon>Sordariales</taxon>
        <taxon>Podosporaceae</taxon>
        <taxon>Podospora</taxon>
    </lineage>
</organism>
<gene>
    <name evidence="9" type="ORF">QBC35DRAFT_555388</name>
</gene>
<accession>A0AAN6WQI3</accession>
<proteinExistence type="inferred from homology"/>
<dbReference type="Proteomes" id="UP001302126">
    <property type="component" value="Unassembled WGS sequence"/>
</dbReference>
<dbReference type="Gene3D" id="1.10.1040.10">
    <property type="entry name" value="N-(1-d-carboxylethyl)-l-norvaline Dehydrogenase, domain 2"/>
    <property type="match status" value="1"/>
</dbReference>
<feature type="domain" description="Metallo-beta-lactamase" evidence="8">
    <location>
        <begin position="48"/>
        <end position="315"/>
    </location>
</feature>
<keyword evidence="4" id="KW-0101">Branched-chain amino acid catabolism</keyword>
<dbReference type="Pfam" id="PF00753">
    <property type="entry name" value="Lactamase_B"/>
    <property type="match status" value="1"/>
</dbReference>
<comment type="caution">
    <text evidence="9">The sequence shown here is derived from an EMBL/GenBank/DDBJ whole genome shotgun (WGS) entry which is preliminary data.</text>
</comment>
<dbReference type="Gene3D" id="3.40.50.720">
    <property type="entry name" value="NAD(P)-binding Rossmann-like Domain"/>
    <property type="match status" value="1"/>
</dbReference>
<evidence type="ECO:0000256" key="5">
    <source>
        <dbReference type="ARBA" id="ARBA00023002"/>
    </source>
</evidence>
<protein>
    <recommendedName>
        <fullName evidence="3">3-hydroxyisobutyrate dehydrogenase</fullName>
        <ecNumber evidence="3">1.1.1.31</ecNumber>
    </recommendedName>
</protein>
<evidence type="ECO:0000256" key="4">
    <source>
        <dbReference type="ARBA" id="ARBA00022456"/>
    </source>
</evidence>
<dbReference type="Pfam" id="PF03446">
    <property type="entry name" value="NAD_binding_2"/>
    <property type="match status" value="1"/>
</dbReference>
<dbReference type="InterPro" id="IPR006115">
    <property type="entry name" value="6PGDH_NADP-bd"/>
</dbReference>
<reference evidence="9" key="1">
    <citation type="journal article" date="2023" name="Mol. Phylogenet. Evol.">
        <title>Genome-scale phylogeny and comparative genomics of the fungal order Sordariales.</title>
        <authorList>
            <person name="Hensen N."/>
            <person name="Bonometti L."/>
            <person name="Westerberg I."/>
            <person name="Brannstrom I.O."/>
            <person name="Guillou S."/>
            <person name="Cros-Aarteil S."/>
            <person name="Calhoun S."/>
            <person name="Haridas S."/>
            <person name="Kuo A."/>
            <person name="Mondo S."/>
            <person name="Pangilinan J."/>
            <person name="Riley R."/>
            <person name="LaButti K."/>
            <person name="Andreopoulos B."/>
            <person name="Lipzen A."/>
            <person name="Chen C."/>
            <person name="Yan M."/>
            <person name="Daum C."/>
            <person name="Ng V."/>
            <person name="Clum A."/>
            <person name="Steindorff A."/>
            <person name="Ohm R.A."/>
            <person name="Martin F."/>
            <person name="Silar P."/>
            <person name="Natvig D.O."/>
            <person name="Lalanne C."/>
            <person name="Gautier V."/>
            <person name="Ament-Velasquez S.L."/>
            <person name="Kruys A."/>
            <person name="Hutchinson M.I."/>
            <person name="Powell A.J."/>
            <person name="Barry K."/>
            <person name="Miller A.N."/>
            <person name="Grigoriev I.V."/>
            <person name="Debuchy R."/>
            <person name="Gladieux P."/>
            <person name="Hiltunen Thoren M."/>
            <person name="Johannesson H."/>
        </authorList>
    </citation>
    <scope>NUCLEOTIDE SEQUENCE</scope>
    <source>
        <strain evidence="9">PSN309</strain>
    </source>
</reference>